<dbReference type="InterPro" id="IPR003595">
    <property type="entry name" value="Tyr_Pase_cat"/>
</dbReference>
<accession>A0A557STJ7</accession>
<dbReference type="InterPro" id="IPR016130">
    <property type="entry name" value="Tyr_Pase_AS"/>
</dbReference>
<gene>
    <name evidence="10" type="primary">dusP</name>
    <name evidence="10" type="ORF">NARC_110149</name>
</gene>
<dbReference type="EC" id="3.1.3.16" evidence="10"/>
<dbReference type="GO" id="GO:0004722">
    <property type="term" value="F:protein serine/threonine phosphatase activity"/>
    <property type="evidence" value="ECO:0007669"/>
    <property type="project" value="UniProtKB-EC"/>
</dbReference>
<dbReference type="GO" id="GO:0005829">
    <property type="term" value="C:cytosol"/>
    <property type="evidence" value="ECO:0007669"/>
    <property type="project" value="UniProtKB-SubCell"/>
</dbReference>
<comment type="catalytic activity">
    <reaction evidence="7">
        <text>O-phospho-L-threonyl-[protein] + H2O = L-threonyl-[protein] + phosphate</text>
        <dbReference type="Rhea" id="RHEA:47004"/>
        <dbReference type="Rhea" id="RHEA-COMP:11060"/>
        <dbReference type="Rhea" id="RHEA-COMP:11605"/>
        <dbReference type="ChEBI" id="CHEBI:15377"/>
        <dbReference type="ChEBI" id="CHEBI:30013"/>
        <dbReference type="ChEBI" id="CHEBI:43474"/>
        <dbReference type="ChEBI" id="CHEBI:61977"/>
        <dbReference type="EC" id="3.1.3.16"/>
    </reaction>
</comment>
<dbReference type="AlphaFoldDB" id="A0A557STJ7"/>
<dbReference type="SMART" id="SM00404">
    <property type="entry name" value="PTPc_motif"/>
    <property type="match status" value="1"/>
</dbReference>
<evidence type="ECO:0000256" key="2">
    <source>
        <dbReference type="ARBA" id="ARBA00008601"/>
    </source>
</evidence>
<dbReference type="SUPFAM" id="SSF52799">
    <property type="entry name" value="(Phosphotyrosine protein) phosphatases II"/>
    <property type="match status" value="1"/>
</dbReference>
<evidence type="ECO:0000256" key="7">
    <source>
        <dbReference type="ARBA" id="ARBA00048336"/>
    </source>
</evidence>
<keyword evidence="4 10" id="KW-0378">Hydrolase</keyword>
<evidence type="ECO:0000313" key="11">
    <source>
        <dbReference type="Proteomes" id="UP000315289"/>
    </source>
</evidence>
<keyword evidence="3" id="KW-0963">Cytoplasm</keyword>
<evidence type="ECO:0000256" key="5">
    <source>
        <dbReference type="ARBA" id="ARBA00022912"/>
    </source>
</evidence>
<dbReference type="SMART" id="SM00195">
    <property type="entry name" value="DSPc"/>
    <property type="match status" value="1"/>
</dbReference>
<reference evidence="10 11" key="1">
    <citation type="journal article" date="2019" name="Front. Microbiol.">
        <title>Ammonia Oxidation by the Arctic Terrestrial Thaumarchaeote Candidatus Nitrosocosmicus arcticus Is Stimulated by Increasing Temperatures.</title>
        <authorList>
            <person name="Alves R.J.E."/>
            <person name="Kerou M."/>
            <person name="Zappe A."/>
            <person name="Bittner R."/>
            <person name="Abby S.S."/>
            <person name="Schmidt H.A."/>
            <person name="Pfeifer K."/>
            <person name="Schleper C."/>
        </authorList>
    </citation>
    <scope>NUCLEOTIDE SEQUENCE [LARGE SCALE GENOMIC DNA]</scope>
    <source>
        <strain evidence="10 11">Kfb</strain>
    </source>
</reference>
<comment type="caution">
    <text evidence="10">The sequence shown here is derived from an EMBL/GenBank/DDBJ whole genome shotgun (WGS) entry which is preliminary data.</text>
</comment>
<evidence type="ECO:0000259" key="8">
    <source>
        <dbReference type="PROSITE" id="PS50054"/>
    </source>
</evidence>
<dbReference type="Gene3D" id="3.90.190.10">
    <property type="entry name" value="Protein tyrosine phosphatase superfamily"/>
    <property type="match status" value="1"/>
</dbReference>
<comment type="similarity">
    <text evidence="2">Belongs to the protein-tyrosine phosphatase family. Non-receptor class dual specificity subfamily.</text>
</comment>
<dbReference type="PROSITE" id="PS50056">
    <property type="entry name" value="TYR_PHOSPHATASE_2"/>
    <property type="match status" value="1"/>
</dbReference>
<dbReference type="PRINTS" id="PR00700">
    <property type="entry name" value="PRTYPHPHTASE"/>
</dbReference>
<comment type="subcellular location">
    <subcellularLocation>
        <location evidence="1">Cytoplasm</location>
        <location evidence="1">Cytosol</location>
    </subcellularLocation>
</comment>
<feature type="domain" description="Tyrosine specific protein phosphatases" evidence="9">
    <location>
        <begin position="92"/>
        <end position="160"/>
    </location>
</feature>
<evidence type="ECO:0000259" key="9">
    <source>
        <dbReference type="PROSITE" id="PS50056"/>
    </source>
</evidence>
<protein>
    <submittedName>
        <fullName evidence="10">Dual specificity protein phosphatase</fullName>
        <ecNumber evidence="10">3.1.3.16</ecNumber>
    </submittedName>
</protein>
<dbReference type="InterPro" id="IPR000387">
    <property type="entry name" value="Tyr_Pase_dom"/>
</dbReference>
<dbReference type="PROSITE" id="PS50054">
    <property type="entry name" value="TYR_PHOSPHATASE_DUAL"/>
    <property type="match status" value="1"/>
</dbReference>
<keyword evidence="5" id="KW-0904">Protein phosphatase</keyword>
<dbReference type="Proteomes" id="UP000315289">
    <property type="component" value="Unassembled WGS sequence"/>
</dbReference>
<sequence>MTRIGEIYRRVHGRIVERPTNFSWVIPQKLAGSGLPSSYDQLTWIAANDIKSLVTVREIPLPDIWVEKVNSQNYELENYFLKTDDYNAPTVDEIHKVVDYIEKKIEANKPVLVHCAAGKGRTGTVLAAYLIKKEGLTPFEAVKKLRLMRPGSVQSKRQSMAIEHYHRFINQ</sequence>
<dbReference type="InterPro" id="IPR029021">
    <property type="entry name" value="Prot-tyrosine_phosphatase-like"/>
</dbReference>
<dbReference type="InterPro" id="IPR020422">
    <property type="entry name" value="TYR_PHOSPHATASE_DUAL_dom"/>
</dbReference>
<dbReference type="PROSITE" id="PS00383">
    <property type="entry name" value="TYR_PHOSPHATASE_1"/>
    <property type="match status" value="1"/>
</dbReference>
<name>A0A557STJ7_9ARCH</name>
<evidence type="ECO:0000313" key="10">
    <source>
        <dbReference type="EMBL" id="TVP39937.1"/>
    </source>
</evidence>
<comment type="catalytic activity">
    <reaction evidence="6">
        <text>O-phospho-L-seryl-[protein] + H2O = L-seryl-[protein] + phosphate</text>
        <dbReference type="Rhea" id="RHEA:20629"/>
        <dbReference type="Rhea" id="RHEA-COMP:9863"/>
        <dbReference type="Rhea" id="RHEA-COMP:11604"/>
        <dbReference type="ChEBI" id="CHEBI:15377"/>
        <dbReference type="ChEBI" id="CHEBI:29999"/>
        <dbReference type="ChEBI" id="CHEBI:43474"/>
        <dbReference type="ChEBI" id="CHEBI:83421"/>
        <dbReference type="EC" id="3.1.3.16"/>
    </reaction>
</comment>
<evidence type="ECO:0000256" key="4">
    <source>
        <dbReference type="ARBA" id="ARBA00022801"/>
    </source>
</evidence>
<evidence type="ECO:0000256" key="3">
    <source>
        <dbReference type="ARBA" id="ARBA00022490"/>
    </source>
</evidence>
<evidence type="ECO:0000256" key="1">
    <source>
        <dbReference type="ARBA" id="ARBA00004514"/>
    </source>
</evidence>
<dbReference type="OrthoDB" id="117569at2157"/>
<dbReference type="EMBL" id="VOAH01000011">
    <property type="protein sequence ID" value="TVP39937.1"/>
    <property type="molecule type" value="Genomic_DNA"/>
</dbReference>
<feature type="domain" description="Tyrosine-protein phosphatase" evidence="8">
    <location>
        <begin position="21"/>
        <end position="171"/>
    </location>
</feature>
<evidence type="ECO:0000256" key="6">
    <source>
        <dbReference type="ARBA" id="ARBA00047761"/>
    </source>
</evidence>
<keyword evidence="11" id="KW-1185">Reference proteome</keyword>
<dbReference type="InterPro" id="IPR057023">
    <property type="entry name" value="PTP-SAK"/>
</dbReference>
<dbReference type="Pfam" id="PF22784">
    <property type="entry name" value="PTP-SAK"/>
    <property type="match status" value="1"/>
</dbReference>
<dbReference type="RefSeq" id="WP_144732907.1">
    <property type="nucleotide sequence ID" value="NZ_ML675587.1"/>
</dbReference>
<dbReference type="PANTHER" id="PTHR23339">
    <property type="entry name" value="TYROSINE SPECIFIC PROTEIN PHOSPHATASE AND DUAL SPECIFICITY PROTEIN PHOSPHATASE"/>
    <property type="match status" value="1"/>
</dbReference>
<dbReference type="InterPro" id="IPR000242">
    <property type="entry name" value="PTP_cat"/>
</dbReference>
<organism evidence="10 11">
    <name type="scientific">Candidatus Nitrosocosmicus arcticus</name>
    <dbReference type="NCBI Taxonomy" id="2035267"/>
    <lineage>
        <taxon>Archaea</taxon>
        <taxon>Nitrososphaerota</taxon>
        <taxon>Nitrososphaeria</taxon>
        <taxon>Nitrososphaerales</taxon>
        <taxon>Nitrososphaeraceae</taxon>
        <taxon>Candidatus Nitrosocosmicus</taxon>
    </lineage>
</organism>
<proteinExistence type="inferred from homology"/>
<dbReference type="FunFam" id="3.90.190.10:FF:000063">
    <property type="entry name" value="Dual specificity phosphatase 23"/>
    <property type="match status" value="1"/>
</dbReference>
<dbReference type="GO" id="GO:0004725">
    <property type="term" value="F:protein tyrosine phosphatase activity"/>
    <property type="evidence" value="ECO:0007669"/>
    <property type="project" value="InterPro"/>
</dbReference>
<dbReference type="InterPro" id="IPR050561">
    <property type="entry name" value="PTP"/>
</dbReference>